<gene>
    <name evidence="2" type="ORF">VTK73DRAFT_7454</name>
</gene>
<dbReference type="EMBL" id="JAZHXJ010000478">
    <property type="protein sequence ID" value="KAL1859768.1"/>
    <property type="molecule type" value="Genomic_DNA"/>
</dbReference>
<comment type="caution">
    <text evidence="2">The sequence shown here is derived from an EMBL/GenBank/DDBJ whole genome shotgun (WGS) entry which is preliminary data.</text>
</comment>
<dbReference type="Proteomes" id="UP001586593">
    <property type="component" value="Unassembled WGS sequence"/>
</dbReference>
<name>A0ABR3WEC0_9PEZI</name>
<evidence type="ECO:0000313" key="3">
    <source>
        <dbReference type="Proteomes" id="UP001586593"/>
    </source>
</evidence>
<protein>
    <submittedName>
        <fullName evidence="2">Uncharacterized protein</fullName>
    </submittedName>
</protein>
<keyword evidence="3" id="KW-1185">Reference proteome</keyword>
<feature type="compositionally biased region" description="Polar residues" evidence="1">
    <location>
        <begin position="42"/>
        <end position="60"/>
    </location>
</feature>
<accession>A0ABR3WEC0</accession>
<organism evidence="2 3">
    <name type="scientific">Phialemonium thermophilum</name>
    <dbReference type="NCBI Taxonomy" id="223376"/>
    <lineage>
        <taxon>Eukaryota</taxon>
        <taxon>Fungi</taxon>
        <taxon>Dikarya</taxon>
        <taxon>Ascomycota</taxon>
        <taxon>Pezizomycotina</taxon>
        <taxon>Sordariomycetes</taxon>
        <taxon>Sordariomycetidae</taxon>
        <taxon>Cephalothecales</taxon>
        <taxon>Cephalothecaceae</taxon>
        <taxon>Phialemonium</taxon>
    </lineage>
</organism>
<evidence type="ECO:0000313" key="2">
    <source>
        <dbReference type="EMBL" id="KAL1859768.1"/>
    </source>
</evidence>
<feature type="region of interest" description="Disordered" evidence="1">
    <location>
        <begin position="154"/>
        <end position="178"/>
    </location>
</feature>
<reference evidence="2 3" key="1">
    <citation type="journal article" date="2024" name="Commun. Biol.">
        <title>Comparative genomic analysis of thermophilic fungi reveals convergent evolutionary adaptations and gene losses.</title>
        <authorList>
            <person name="Steindorff A.S."/>
            <person name="Aguilar-Pontes M.V."/>
            <person name="Robinson A.J."/>
            <person name="Andreopoulos B."/>
            <person name="LaButti K."/>
            <person name="Kuo A."/>
            <person name="Mondo S."/>
            <person name="Riley R."/>
            <person name="Otillar R."/>
            <person name="Haridas S."/>
            <person name="Lipzen A."/>
            <person name="Grimwood J."/>
            <person name="Schmutz J."/>
            <person name="Clum A."/>
            <person name="Reid I.D."/>
            <person name="Moisan M.C."/>
            <person name="Butler G."/>
            <person name="Nguyen T.T.M."/>
            <person name="Dewar K."/>
            <person name="Conant G."/>
            <person name="Drula E."/>
            <person name="Henrissat B."/>
            <person name="Hansel C."/>
            <person name="Singer S."/>
            <person name="Hutchinson M.I."/>
            <person name="de Vries R.P."/>
            <person name="Natvig D.O."/>
            <person name="Powell A.J."/>
            <person name="Tsang A."/>
            <person name="Grigoriev I.V."/>
        </authorList>
    </citation>
    <scope>NUCLEOTIDE SEQUENCE [LARGE SCALE GENOMIC DNA]</scope>
    <source>
        <strain evidence="2 3">ATCC 24622</strain>
    </source>
</reference>
<proteinExistence type="predicted"/>
<feature type="region of interest" description="Disordered" evidence="1">
    <location>
        <begin position="29"/>
        <end position="100"/>
    </location>
</feature>
<evidence type="ECO:0000256" key="1">
    <source>
        <dbReference type="SAM" id="MobiDB-lite"/>
    </source>
</evidence>
<sequence length="213" mass="23539">MSGTSGGSSQTCTGTWSDATSHRIQAYRCPARPRPASHHRITTTTNTPLQTDKQPQTTTAPDRRRRWDGPNNNPRPRPSERSTAVQRKRLSHGHMDMPDRVEGMVTSPIDGHCGKCTSSLSDCDRTLIVTAHHRSTTGSRTGMPRPHVTRTDTCFDSSFEDNGTEISQQEDARTTSRGGAKLAFPTAPHPNSHPPRTWVALRCLFCICPQQAR</sequence>